<dbReference type="RefSeq" id="WP_158061240.1">
    <property type="nucleotide sequence ID" value="NZ_CP044427.1"/>
</dbReference>
<accession>A0A5J6V6B8</accession>
<dbReference type="OrthoDB" id="5144898at2"/>
<keyword evidence="2" id="KW-1185">Reference proteome</keyword>
<protein>
    <submittedName>
        <fullName evidence="1">Uncharacterized protein</fullName>
    </submittedName>
</protein>
<evidence type="ECO:0000313" key="2">
    <source>
        <dbReference type="Proteomes" id="UP000326546"/>
    </source>
</evidence>
<dbReference type="EMBL" id="CP044427">
    <property type="protein sequence ID" value="QFG68854.1"/>
    <property type="molecule type" value="Genomic_DNA"/>
</dbReference>
<dbReference type="Proteomes" id="UP000326546">
    <property type="component" value="Chromosome"/>
</dbReference>
<reference evidence="1 2" key="1">
    <citation type="submission" date="2019-09" db="EMBL/GenBank/DDBJ databases">
        <title>Serinicoccus pratensis sp. nov., isolated from meadow soil.</title>
        <authorList>
            <person name="Zhang W."/>
        </authorList>
    </citation>
    <scope>NUCLEOTIDE SEQUENCE [LARGE SCALE GENOMIC DNA]</scope>
    <source>
        <strain evidence="1 2">W204</strain>
    </source>
</reference>
<gene>
    <name evidence="1" type="ORF">FY030_09210</name>
</gene>
<proteinExistence type="predicted"/>
<evidence type="ECO:0000313" key="1">
    <source>
        <dbReference type="EMBL" id="QFG68854.1"/>
    </source>
</evidence>
<organism evidence="1 2">
    <name type="scientific">Ornithinimicrobium pratense</name>
    <dbReference type="NCBI Taxonomy" id="2593973"/>
    <lineage>
        <taxon>Bacteria</taxon>
        <taxon>Bacillati</taxon>
        <taxon>Actinomycetota</taxon>
        <taxon>Actinomycetes</taxon>
        <taxon>Micrococcales</taxon>
        <taxon>Ornithinimicrobiaceae</taxon>
        <taxon>Ornithinimicrobium</taxon>
    </lineage>
</organism>
<dbReference type="KEGG" id="serw:FY030_09210"/>
<sequence>MARNIVKAFFSRRPKIVIGELPPPQRAPRDIPKEAVPELTRGERVLAVAQEDASGHWLVLTTYRLLERSSEGLTALERAWHEVDTGTWDPDLWVLSISFTDGLNGRQWQLKTQTGPGEVPQVLRERTTATVVLMRVVDLGPRRTARVTVRKDLATRELDEQVILGRGARSDDAELMASIDRARADVRNQAGMPPV</sequence>
<dbReference type="AlphaFoldDB" id="A0A5J6V6B8"/>
<name>A0A5J6V6B8_9MICO</name>